<evidence type="ECO:0000256" key="5">
    <source>
        <dbReference type="ARBA" id="ARBA00038359"/>
    </source>
</evidence>
<keyword evidence="2 6" id="KW-0812">Transmembrane</keyword>
<dbReference type="HOGENOM" id="CLU_028200_3_0_1"/>
<accession>A0A017SDS0</accession>
<evidence type="ECO:0000256" key="2">
    <source>
        <dbReference type="ARBA" id="ARBA00022692"/>
    </source>
</evidence>
<feature type="transmembrane region" description="Helical" evidence="6">
    <location>
        <begin position="168"/>
        <end position="193"/>
    </location>
</feature>
<reference evidence="9" key="1">
    <citation type="journal article" date="2014" name="Nat. Commun.">
        <title>Genomic adaptations of the halophilic Dead Sea filamentous fungus Eurotium rubrum.</title>
        <authorList>
            <person name="Kis-Papo T."/>
            <person name="Weig A.R."/>
            <person name="Riley R."/>
            <person name="Persoh D."/>
            <person name="Salamov A."/>
            <person name="Sun H."/>
            <person name="Lipzen A."/>
            <person name="Wasser S.P."/>
            <person name="Rambold G."/>
            <person name="Grigoriev I.V."/>
            <person name="Nevo E."/>
        </authorList>
    </citation>
    <scope>NUCLEOTIDE SEQUENCE [LARGE SCALE GENOMIC DNA]</scope>
    <source>
        <strain evidence="9">CBS 135680</strain>
    </source>
</reference>
<dbReference type="EMBL" id="KK088424">
    <property type="protein sequence ID" value="EYE94936.1"/>
    <property type="molecule type" value="Genomic_DNA"/>
</dbReference>
<evidence type="ECO:0000259" key="7">
    <source>
        <dbReference type="Pfam" id="PF20684"/>
    </source>
</evidence>
<dbReference type="InterPro" id="IPR052337">
    <property type="entry name" value="SAT4-like"/>
</dbReference>
<evidence type="ECO:0000256" key="1">
    <source>
        <dbReference type="ARBA" id="ARBA00004141"/>
    </source>
</evidence>
<evidence type="ECO:0000256" key="4">
    <source>
        <dbReference type="ARBA" id="ARBA00023136"/>
    </source>
</evidence>
<evidence type="ECO:0000313" key="9">
    <source>
        <dbReference type="Proteomes" id="UP000019804"/>
    </source>
</evidence>
<dbReference type="GO" id="GO:0016020">
    <property type="term" value="C:membrane"/>
    <property type="evidence" value="ECO:0007669"/>
    <property type="project" value="UniProtKB-SubCell"/>
</dbReference>
<evidence type="ECO:0000256" key="6">
    <source>
        <dbReference type="SAM" id="Phobius"/>
    </source>
</evidence>
<comment type="subcellular location">
    <subcellularLocation>
        <location evidence="1">Membrane</location>
        <topology evidence="1">Multi-pass membrane protein</topology>
    </subcellularLocation>
</comment>
<gene>
    <name evidence="8" type="ORF">EURHEDRAFT_515671</name>
</gene>
<dbReference type="AlphaFoldDB" id="A0A017SDS0"/>
<organism evidence="8 9">
    <name type="scientific">Aspergillus ruber (strain CBS 135680)</name>
    <dbReference type="NCBI Taxonomy" id="1388766"/>
    <lineage>
        <taxon>Eukaryota</taxon>
        <taxon>Fungi</taxon>
        <taxon>Dikarya</taxon>
        <taxon>Ascomycota</taxon>
        <taxon>Pezizomycotina</taxon>
        <taxon>Eurotiomycetes</taxon>
        <taxon>Eurotiomycetidae</taxon>
        <taxon>Eurotiales</taxon>
        <taxon>Aspergillaceae</taxon>
        <taxon>Aspergillus</taxon>
        <taxon>Aspergillus subgen. Aspergillus</taxon>
    </lineage>
</organism>
<feature type="transmembrane region" description="Helical" evidence="6">
    <location>
        <begin position="122"/>
        <end position="144"/>
    </location>
</feature>
<name>A0A017SDS0_ASPRC</name>
<evidence type="ECO:0000313" key="8">
    <source>
        <dbReference type="EMBL" id="EYE94936.1"/>
    </source>
</evidence>
<dbReference type="PANTHER" id="PTHR33048:SF93">
    <property type="entry name" value="INTEGRAL MEMBRANE PROTEIN"/>
    <property type="match status" value="1"/>
</dbReference>
<keyword evidence="4 6" id="KW-0472">Membrane</keyword>
<evidence type="ECO:0000256" key="3">
    <source>
        <dbReference type="ARBA" id="ARBA00022989"/>
    </source>
</evidence>
<comment type="similarity">
    <text evidence="5">Belongs to the SAT4 family.</text>
</comment>
<dbReference type="InterPro" id="IPR049326">
    <property type="entry name" value="Rhodopsin_dom_fungi"/>
</dbReference>
<dbReference type="OrthoDB" id="3923077at2759"/>
<feature type="transmembrane region" description="Helical" evidence="6">
    <location>
        <begin position="14"/>
        <end position="32"/>
    </location>
</feature>
<keyword evidence="3 6" id="KW-1133">Transmembrane helix</keyword>
<feature type="transmembrane region" description="Helical" evidence="6">
    <location>
        <begin position="94"/>
        <end position="115"/>
    </location>
</feature>
<feature type="transmembrane region" description="Helical" evidence="6">
    <location>
        <begin position="205"/>
        <end position="224"/>
    </location>
</feature>
<keyword evidence="9" id="KW-1185">Reference proteome</keyword>
<dbReference type="RefSeq" id="XP_040638624.1">
    <property type="nucleotide sequence ID" value="XM_040786400.1"/>
</dbReference>
<feature type="domain" description="Rhodopsin" evidence="7">
    <location>
        <begin position="28"/>
        <end position="255"/>
    </location>
</feature>
<dbReference type="PANTHER" id="PTHR33048">
    <property type="entry name" value="PTH11-LIKE INTEGRAL MEMBRANE PROTEIN (AFU_ORTHOLOGUE AFUA_5G11245)"/>
    <property type="match status" value="1"/>
</dbReference>
<feature type="transmembrane region" description="Helical" evidence="6">
    <location>
        <begin position="44"/>
        <end position="67"/>
    </location>
</feature>
<dbReference type="GeneID" id="63701524"/>
<proteinExistence type="inferred from homology"/>
<sequence>MSAYGGLGPMANGVLWMVVVIFAVFVGLRLYTRQQILNAVGVDDYLCCIALALHIVYTVFVTVASHYDLGRPSTEVGDPVIYVKAVKYELFSQVAGIMVIGVGKLAVGVFLLRIVRNRIQIWFIWGCLITTVIITLFASISVVVQCVPVEKIWNPTVEGNCWLDFSKIGYTVGCECCAFVAADFSFAILPWFVIWDLNMKHKEKITIACGLSLGVFAGICGIIRTVALSGLSASEYIYDTVPMLIWSATESCIPILRPLYIQIRYGENGKSSSSGNTSYKLSMYGSGRKYGRLSKSGHEPSGVEATNVSYPRSIMDLGAINKSNEDILRRAAGIKRTDEVSVSYERNV</sequence>
<dbReference type="Proteomes" id="UP000019804">
    <property type="component" value="Unassembled WGS sequence"/>
</dbReference>
<protein>
    <recommendedName>
        <fullName evidence="7">Rhodopsin domain-containing protein</fullName>
    </recommendedName>
</protein>
<dbReference type="Pfam" id="PF20684">
    <property type="entry name" value="Fung_rhodopsin"/>
    <property type="match status" value="1"/>
</dbReference>